<dbReference type="PANTHER" id="PTHR10057:SF0">
    <property type="entry name" value="TRANSLOCATOR PROTEIN"/>
    <property type="match status" value="1"/>
</dbReference>
<dbReference type="GO" id="GO:0033013">
    <property type="term" value="P:tetrapyrrole metabolic process"/>
    <property type="evidence" value="ECO:0007669"/>
    <property type="project" value="UniProtKB-ARBA"/>
</dbReference>
<protein>
    <recommendedName>
        <fullName evidence="9">TspO protein</fullName>
    </recommendedName>
</protein>
<dbReference type="AlphaFoldDB" id="A0A2M6W1D3"/>
<sequence length="74" mass="8665">MVNRYVRLFLSYVLPFGAGFVGSFFTAPKIKTWYTTLDKPSLSPPDWVFAPVWTGIYILMGTALYRIWRLAHYR</sequence>
<dbReference type="Gene3D" id="1.20.1260.100">
    <property type="entry name" value="TspO/MBR protein"/>
    <property type="match status" value="1"/>
</dbReference>
<keyword evidence="4 6" id="KW-1133">Transmembrane helix</keyword>
<feature type="non-terminal residue" evidence="7">
    <location>
        <position position="74"/>
    </location>
</feature>
<comment type="similarity">
    <text evidence="2">Belongs to the TspO/BZRP family.</text>
</comment>
<dbReference type="CDD" id="cd15904">
    <property type="entry name" value="TSPO_MBR"/>
    <property type="match status" value="1"/>
</dbReference>
<gene>
    <name evidence="7" type="ORF">COU33_02300</name>
</gene>
<dbReference type="EMBL" id="PFBZ01000101">
    <property type="protein sequence ID" value="PIT86588.1"/>
    <property type="molecule type" value="Genomic_DNA"/>
</dbReference>
<comment type="caution">
    <text evidence="7">The sequence shown here is derived from an EMBL/GenBank/DDBJ whole genome shotgun (WGS) entry which is preliminary data.</text>
</comment>
<reference evidence="8" key="1">
    <citation type="submission" date="2017-09" db="EMBL/GenBank/DDBJ databases">
        <title>Depth-based differentiation of microbial function through sediment-hosted aquifers and enrichment of novel symbionts in the deep terrestrial subsurface.</title>
        <authorList>
            <person name="Probst A.J."/>
            <person name="Ladd B."/>
            <person name="Jarett J.K."/>
            <person name="Geller-Mcgrath D.E."/>
            <person name="Sieber C.M.K."/>
            <person name="Emerson J.B."/>
            <person name="Anantharaman K."/>
            <person name="Thomas B.C."/>
            <person name="Malmstrom R."/>
            <person name="Stieglmeier M."/>
            <person name="Klingl A."/>
            <person name="Woyke T."/>
            <person name="Ryan C.M."/>
            <person name="Banfield J.F."/>
        </authorList>
    </citation>
    <scope>NUCLEOTIDE SEQUENCE [LARGE SCALE GENOMIC DNA]</scope>
</reference>
<accession>A0A2M6W1D3</accession>
<dbReference type="InterPro" id="IPR038330">
    <property type="entry name" value="TspO/MBR-related_sf"/>
</dbReference>
<dbReference type="Pfam" id="PF03073">
    <property type="entry name" value="TspO_MBR"/>
    <property type="match status" value="1"/>
</dbReference>
<keyword evidence="5 6" id="KW-0472">Membrane</keyword>
<keyword evidence="3 6" id="KW-0812">Transmembrane</keyword>
<evidence type="ECO:0000256" key="1">
    <source>
        <dbReference type="ARBA" id="ARBA00004141"/>
    </source>
</evidence>
<evidence type="ECO:0000313" key="7">
    <source>
        <dbReference type="EMBL" id="PIT86588.1"/>
    </source>
</evidence>
<evidence type="ECO:0000256" key="5">
    <source>
        <dbReference type="ARBA" id="ARBA00023136"/>
    </source>
</evidence>
<evidence type="ECO:0008006" key="9">
    <source>
        <dbReference type="Google" id="ProtNLM"/>
    </source>
</evidence>
<evidence type="ECO:0000256" key="6">
    <source>
        <dbReference type="SAM" id="Phobius"/>
    </source>
</evidence>
<evidence type="ECO:0000256" key="2">
    <source>
        <dbReference type="ARBA" id="ARBA00007524"/>
    </source>
</evidence>
<dbReference type="GO" id="GO:0016020">
    <property type="term" value="C:membrane"/>
    <property type="evidence" value="ECO:0007669"/>
    <property type="project" value="UniProtKB-SubCell"/>
</dbReference>
<organism evidence="7 8">
    <name type="scientific">Candidatus Magasanikbacteria bacterium CG10_big_fil_rev_8_21_14_0_10_43_6</name>
    <dbReference type="NCBI Taxonomy" id="1974650"/>
    <lineage>
        <taxon>Bacteria</taxon>
        <taxon>Candidatus Magasanikiibacteriota</taxon>
    </lineage>
</organism>
<evidence type="ECO:0000313" key="8">
    <source>
        <dbReference type="Proteomes" id="UP000229362"/>
    </source>
</evidence>
<dbReference type="Proteomes" id="UP000229362">
    <property type="component" value="Unassembled WGS sequence"/>
</dbReference>
<feature type="transmembrane region" description="Helical" evidence="6">
    <location>
        <begin position="9"/>
        <end position="27"/>
    </location>
</feature>
<evidence type="ECO:0000256" key="3">
    <source>
        <dbReference type="ARBA" id="ARBA00022692"/>
    </source>
</evidence>
<dbReference type="PANTHER" id="PTHR10057">
    <property type="entry name" value="PERIPHERAL-TYPE BENZODIAZEPINE RECEPTOR"/>
    <property type="match status" value="1"/>
</dbReference>
<name>A0A2M6W1D3_9BACT</name>
<feature type="transmembrane region" description="Helical" evidence="6">
    <location>
        <begin position="47"/>
        <end position="68"/>
    </location>
</feature>
<proteinExistence type="inferred from homology"/>
<dbReference type="InterPro" id="IPR004307">
    <property type="entry name" value="TspO_MBR"/>
</dbReference>
<evidence type="ECO:0000256" key="4">
    <source>
        <dbReference type="ARBA" id="ARBA00022989"/>
    </source>
</evidence>
<comment type="subcellular location">
    <subcellularLocation>
        <location evidence="1">Membrane</location>
        <topology evidence="1">Multi-pass membrane protein</topology>
    </subcellularLocation>
</comment>